<accession>A0A0A9FIY0</accession>
<reference evidence="1" key="1">
    <citation type="submission" date="2014-09" db="EMBL/GenBank/DDBJ databases">
        <authorList>
            <person name="Magalhaes I.L.F."/>
            <person name="Oliveira U."/>
            <person name="Santos F.R."/>
            <person name="Vidigal T.H.D.A."/>
            <person name="Brescovit A.D."/>
            <person name="Santos A.J."/>
        </authorList>
    </citation>
    <scope>NUCLEOTIDE SEQUENCE</scope>
    <source>
        <tissue evidence="1">Shoot tissue taken approximately 20 cm above the soil surface</tissue>
    </source>
</reference>
<organism evidence="1">
    <name type="scientific">Arundo donax</name>
    <name type="common">Giant reed</name>
    <name type="synonym">Donax arundinaceus</name>
    <dbReference type="NCBI Taxonomy" id="35708"/>
    <lineage>
        <taxon>Eukaryota</taxon>
        <taxon>Viridiplantae</taxon>
        <taxon>Streptophyta</taxon>
        <taxon>Embryophyta</taxon>
        <taxon>Tracheophyta</taxon>
        <taxon>Spermatophyta</taxon>
        <taxon>Magnoliopsida</taxon>
        <taxon>Liliopsida</taxon>
        <taxon>Poales</taxon>
        <taxon>Poaceae</taxon>
        <taxon>PACMAD clade</taxon>
        <taxon>Arundinoideae</taxon>
        <taxon>Arundineae</taxon>
        <taxon>Arundo</taxon>
    </lineage>
</organism>
<dbReference type="AlphaFoldDB" id="A0A0A9FIY0"/>
<proteinExistence type="predicted"/>
<name>A0A0A9FIY0_ARUDO</name>
<evidence type="ECO:0000313" key="1">
    <source>
        <dbReference type="EMBL" id="JAE11169.1"/>
    </source>
</evidence>
<sequence length="18" mass="1707">MRRWVCSGGGGGDGGGVV</sequence>
<protein>
    <submittedName>
        <fullName evidence="1">Uncharacterized protein</fullName>
    </submittedName>
</protein>
<reference evidence="1" key="2">
    <citation type="journal article" date="2015" name="Data Brief">
        <title>Shoot transcriptome of the giant reed, Arundo donax.</title>
        <authorList>
            <person name="Barrero R.A."/>
            <person name="Guerrero F.D."/>
            <person name="Moolhuijzen P."/>
            <person name="Goolsby J.A."/>
            <person name="Tidwell J."/>
            <person name="Bellgard S.E."/>
            <person name="Bellgard M.I."/>
        </authorList>
    </citation>
    <scope>NUCLEOTIDE SEQUENCE</scope>
    <source>
        <tissue evidence="1">Shoot tissue taken approximately 20 cm above the soil surface</tissue>
    </source>
</reference>
<dbReference type="EMBL" id="GBRH01186727">
    <property type="protein sequence ID" value="JAE11169.1"/>
    <property type="molecule type" value="Transcribed_RNA"/>
</dbReference>